<evidence type="ECO:0000313" key="1">
    <source>
        <dbReference type="EMBL" id="OBZ66054.1"/>
    </source>
</evidence>
<keyword evidence="2" id="KW-1185">Reference proteome</keyword>
<dbReference type="EMBL" id="LUGG01000033">
    <property type="protein sequence ID" value="OBZ66054.1"/>
    <property type="molecule type" value="Genomic_DNA"/>
</dbReference>
<sequence>MASRQRTMLNAGVTYRTPFIRIVLVGHAVLSTGREGTLSKELDAYHLMGIEKSSKRFRKAEYICGPSPAPPHDADAVHAALIAHAHSIG</sequence>
<name>A0A1C7LTC8_GRIFR</name>
<organism evidence="1 2">
    <name type="scientific">Grifola frondosa</name>
    <name type="common">Maitake</name>
    <name type="synonym">Polyporus frondosus</name>
    <dbReference type="NCBI Taxonomy" id="5627"/>
    <lineage>
        <taxon>Eukaryota</taxon>
        <taxon>Fungi</taxon>
        <taxon>Dikarya</taxon>
        <taxon>Basidiomycota</taxon>
        <taxon>Agaricomycotina</taxon>
        <taxon>Agaricomycetes</taxon>
        <taxon>Polyporales</taxon>
        <taxon>Grifolaceae</taxon>
        <taxon>Grifola</taxon>
    </lineage>
</organism>
<comment type="caution">
    <text evidence="1">The sequence shown here is derived from an EMBL/GenBank/DDBJ whole genome shotgun (WGS) entry which is preliminary data.</text>
</comment>
<dbReference type="Proteomes" id="UP000092993">
    <property type="component" value="Unassembled WGS sequence"/>
</dbReference>
<dbReference type="AlphaFoldDB" id="A0A1C7LTC8"/>
<accession>A0A1C7LTC8</accession>
<gene>
    <name evidence="1" type="ORF">A0H81_13940</name>
</gene>
<protein>
    <submittedName>
        <fullName evidence="1">Uncharacterized protein</fullName>
    </submittedName>
</protein>
<evidence type="ECO:0000313" key="2">
    <source>
        <dbReference type="Proteomes" id="UP000092993"/>
    </source>
</evidence>
<reference evidence="1 2" key="1">
    <citation type="submission" date="2016-03" db="EMBL/GenBank/DDBJ databases">
        <title>Whole genome sequencing of Grifola frondosa 9006-11.</title>
        <authorList>
            <person name="Min B."/>
            <person name="Park H."/>
            <person name="Kim J.-G."/>
            <person name="Cho H."/>
            <person name="Oh Y.-L."/>
            <person name="Kong W.-S."/>
            <person name="Choi I.-G."/>
        </authorList>
    </citation>
    <scope>NUCLEOTIDE SEQUENCE [LARGE SCALE GENOMIC DNA]</scope>
    <source>
        <strain evidence="1 2">9006-11</strain>
    </source>
</reference>
<proteinExistence type="predicted"/>